<dbReference type="OrthoDB" id="3013966at2759"/>
<evidence type="ECO:0000313" key="3">
    <source>
        <dbReference type="Proteomes" id="UP000620124"/>
    </source>
</evidence>
<feature type="compositionally biased region" description="Basic and acidic residues" evidence="1">
    <location>
        <begin position="157"/>
        <end position="178"/>
    </location>
</feature>
<sequence length="194" mass="21917">MWIESCGLPFNPELEAVLQPVLATLMTHPSLAHLAREEANQRIFGVGSALLQLLAVQHELRELFNLNGDLLGDLKDERVISCPYDGDEALEMMFSLVSGELVDMSKGLLRFKAKYAVWDNDYRPLTFRRDDESRVESTEPVLVTVKRTAAQVIDTEPPGKRAKVAEEEKAGKPRERSKGKSKTMPSPRRLRSRR</sequence>
<dbReference type="AlphaFoldDB" id="A0A8H6XJB1"/>
<gene>
    <name evidence="2" type="ORF">MVEN_01883700</name>
</gene>
<accession>A0A8H6XJB1</accession>
<evidence type="ECO:0000313" key="2">
    <source>
        <dbReference type="EMBL" id="KAF7341464.1"/>
    </source>
</evidence>
<proteinExistence type="predicted"/>
<dbReference type="Proteomes" id="UP000620124">
    <property type="component" value="Unassembled WGS sequence"/>
</dbReference>
<protein>
    <submittedName>
        <fullName evidence="2">Uncharacterized protein</fullName>
    </submittedName>
</protein>
<dbReference type="EMBL" id="JACAZI010000018">
    <property type="protein sequence ID" value="KAF7341464.1"/>
    <property type="molecule type" value="Genomic_DNA"/>
</dbReference>
<name>A0A8H6XJB1_9AGAR</name>
<evidence type="ECO:0000256" key="1">
    <source>
        <dbReference type="SAM" id="MobiDB-lite"/>
    </source>
</evidence>
<feature type="region of interest" description="Disordered" evidence="1">
    <location>
        <begin position="149"/>
        <end position="194"/>
    </location>
</feature>
<keyword evidence="3" id="KW-1185">Reference proteome</keyword>
<comment type="caution">
    <text evidence="2">The sequence shown here is derived from an EMBL/GenBank/DDBJ whole genome shotgun (WGS) entry which is preliminary data.</text>
</comment>
<organism evidence="2 3">
    <name type="scientific">Mycena venus</name>
    <dbReference type="NCBI Taxonomy" id="2733690"/>
    <lineage>
        <taxon>Eukaryota</taxon>
        <taxon>Fungi</taxon>
        <taxon>Dikarya</taxon>
        <taxon>Basidiomycota</taxon>
        <taxon>Agaricomycotina</taxon>
        <taxon>Agaricomycetes</taxon>
        <taxon>Agaricomycetidae</taxon>
        <taxon>Agaricales</taxon>
        <taxon>Marasmiineae</taxon>
        <taxon>Mycenaceae</taxon>
        <taxon>Mycena</taxon>
    </lineage>
</organism>
<reference evidence="2" key="1">
    <citation type="submission" date="2020-05" db="EMBL/GenBank/DDBJ databases">
        <title>Mycena genomes resolve the evolution of fungal bioluminescence.</title>
        <authorList>
            <person name="Tsai I.J."/>
        </authorList>
    </citation>
    <scope>NUCLEOTIDE SEQUENCE</scope>
    <source>
        <strain evidence="2">CCC161011</strain>
    </source>
</reference>